<evidence type="ECO:0000313" key="4">
    <source>
        <dbReference type="EMBL" id="VAX25594.1"/>
    </source>
</evidence>
<proteinExistence type="inferred from homology"/>
<organism evidence="4">
    <name type="scientific">hydrothermal vent metagenome</name>
    <dbReference type="NCBI Taxonomy" id="652676"/>
    <lineage>
        <taxon>unclassified sequences</taxon>
        <taxon>metagenomes</taxon>
        <taxon>ecological metagenomes</taxon>
    </lineage>
</organism>
<dbReference type="Gene3D" id="3.40.309.10">
    <property type="entry name" value="Aldehyde Dehydrogenase, Chain A, domain 2"/>
    <property type="match status" value="1"/>
</dbReference>
<dbReference type="Pfam" id="PF00171">
    <property type="entry name" value="Aldedh"/>
    <property type="match status" value="1"/>
</dbReference>
<dbReference type="InterPro" id="IPR016162">
    <property type="entry name" value="Ald_DH_N"/>
</dbReference>
<name>A0A3B1CNL6_9ZZZZ</name>
<dbReference type="InterPro" id="IPR015590">
    <property type="entry name" value="Aldehyde_DH_dom"/>
</dbReference>
<dbReference type="AlphaFoldDB" id="A0A3B1CNL6"/>
<dbReference type="InterPro" id="IPR029510">
    <property type="entry name" value="Ald_DH_CS_GLU"/>
</dbReference>
<feature type="domain" description="Aldehyde dehydrogenase" evidence="3">
    <location>
        <begin position="1"/>
        <end position="224"/>
    </location>
</feature>
<reference evidence="4" key="1">
    <citation type="submission" date="2018-06" db="EMBL/GenBank/DDBJ databases">
        <authorList>
            <person name="Zhirakovskaya E."/>
        </authorList>
    </citation>
    <scope>NUCLEOTIDE SEQUENCE</scope>
</reference>
<dbReference type="EC" id="1.2.1.3" evidence="4"/>
<dbReference type="EMBL" id="UOGA01000306">
    <property type="protein sequence ID" value="VAX25594.1"/>
    <property type="molecule type" value="Genomic_DNA"/>
</dbReference>
<dbReference type="Gene3D" id="3.40.605.10">
    <property type="entry name" value="Aldehyde Dehydrogenase, Chain A, domain 1"/>
    <property type="match status" value="1"/>
</dbReference>
<evidence type="ECO:0000256" key="2">
    <source>
        <dbReference type="ARBA" id="ARBA00023002"/>
    </source>
</evidence>
<dbReference type="GO" id="GO:0008911">
    <property type="term" value="F:lactaldehyde dehydrogenase (NAD+) activity"/>
    <property type="evidence" value="ECO:0007669"/>
    <property type="project" value="TreeGrafter"/>
</dbReference>
<evidence type="ECO:0000256" key="1">
    <source>
        <dbReference type="ARBA" id="ARBA00009986"/>
    </source>
</evidence>
<sequence length="229" mass="24469">TLELGGNAAAVVCADADLEWAVPRIVAGAFGYAGQVCISVQRILIHKSIMAKTVRALVAETKKNARTGDPRKKGVMVGPMITSAALKKTSDMIKEAVTGGAKVLVGGGRRGPCYKPTLLSNVKKSMSVVCTEAFAPLAVIQPFSTFRQAMKIVNDSDYGLQIGVFTKDISNAFDAFEEADVGGVIVNDFPTFRVDNMPYGGVKLSGFGREGVKYAIEEMTEIKVMVIKR</sequence>
<protein>
    <submittedName>
        <fullName evidence="4">Aldehyde dehydrogenase</fullName>
        <ecNumber evidence="4">1.2.1.3</ecNumber>
    </submittedName>
</protein>
<comment type="similarity">
    <text evidence="1">Belongs to the aldehyde dehydrogenase family.</text>
</comment>
<feature type="non-terminal residue" evidence="4">
    <location>
        <position position="1"/>
    </location>
</feature>
<dbReference type="InterPro" id="IPR051020">
    <property type="entry name" value="ALDH-related_metabolic_enz"/>
</dbReference>
<dbReference type="PANTHER" id="PTHR42991:SF1">
    <property type="entry name" value="ALDEHYDE DEHYDROGENASE"/>
    <property type="match status" value="1"/>
</dbReference>
<dbReference type="PROSITE" id="PS00687">
    <property type="entry name" value="ALDEHYDE_DEHYDR_GLU"/>
    <property type="match status" value="1"/>
</dbReference>
<dbReference type="SUPFAM" id="SSF53720">
    <property type="entry name" value="ALDH-like"/>
    <property type="match status" value="1"/>
</dbReference>
<dbReference type="InterPro" id="IPR016163">
    <property type="entry name" value="Ald_DH_C"/>
</dbReference>
<dbReference type="InterPro" id="IPR016161">
    <property type="entry name" value="Ald_DH/histidinol_DH"/>
</dbReference>
<gene>
    <name evidence="4" type="ORF">MNBD_NITROSPINAE04-1462</name>
</gene>
<dbReference type="PANTHER" id="PTHR42991">
    <property type="entry name" value="ALDEHYDE DEHYDROGENASE"/>
    <property type="match status" value="1"/>
</dbReference>
<keyword evidence="2 4" id="KW-0560">Oxidoreductase</keyword>
<evidence type="ECO:0000259" key="3">
    <source>
        <dbReference type="Pfam" id="PF00171"/>
    </source>
</evidence>
<accession>A0A3B1CNL6</accession>